<feature type="compositionally biased region" description="Polar residues" evidence="8">
    <location>
        <begin position="240"/>
        <end position="250"/>
    </location>
</feature>
<proteinExistence type="inferred from homology"/>
<keyword evidence="5" id="KW-0175">Coiled coil</keyword>
<keyword evidence="7" id="KW-0539">Nucleus</keyword>
<comment type="similarity">
    <text evidence="2">Belongs to the HEXIM family.</text>
</comment>
<gene>
    <name evidence="9" type="ORF">SK128_024701</name>
</gene>
<evidence type="ECO:0000256" key="3">
    <source>
        <dbReference type="ARBA" id="ARBA00022491"/>
    </source>
</evidence>
<name>A0AAN9ABR5_HALRR</name>
<comment type="caution">
    <text evidence="9">The sequence shown here is derived from an EMBL/GenBank/DDBJ whole genome shotgun (WGS) entry which is preliminary data.</text>
</comment>
<sequence>MESRSVAEPLQSLSSQQNSRHRSLSINNNDGNKKKKKRRRRRRRNTPKMEHKSSNVRNNLIEDVAFGHPTTSSDKSSWCFSETPPVLRPVGAQVPRAPENSTQFIMDDHENSTLFVNFDNFSTPHWEQEPPTSGGEEDPIIGTPSGTPTHPLNRDWFPFNLADFETAYQSAREDKLMAGSSQDLRAAIVSLEARAAVLSDALSASPSRLLATLQAQLLQLQEENAALRLRLFRRQQNNETTIEQKFQAPQSSSSSSTDSDSESDSTNSSSDCSESDCDTCAARRQRAVSDDEKENTRPVQLTSSQDSNTTLAQ</sequence>
<dbReference type="PANTHER" id="PTHR13469">
    <property type="entry name" value="HEXAMETHYLENE BISACETAMIDE INDUCIBLE 1"/>
    <property type="match status" value="1"/>
</dbReference>
<feature type="compositionally biased region" description="Low complexity" evidence="8">
    <location>
        <begin position="251"/>
        <end position="272"/>
    </location>
</feature>
<evidence type="ECO:0000256" key="7">
    <source>
        <dbReference type="ARBA" id="ARBA00023242"/>
    </source>
</evidence>
<keyword evidence="10" id="KW-1185">Reference proteome</keyword>
<dbReference type="GO" id="GO:0005654">
    <property type="term" value="C:nucleoplasm"/>
    <property type="evidence" value="ECO:0007669"/>
    <property type="project" value="TreeGrafter"/>
</dbReference>
<evidence type="ECO:0000313" key="9">
    <source>
        <dbReference type="EMBL" id="KAK7079645.1"/>
    </source>
</evidence>
<feature type="compositionally biased region" description="Polar residues" evidence="8">
    <location>
        <begin position="297"/>
        <end position="313"/>
    </location>
</feature>
<reference evidence="9 10" key="1">
    <citation type="submission" date="2023-11" db="EMBL/GenBank/DDBJ databases">
        <title>Halocaridina rubra genome assembly.</title>
        <authorList>
            <person name="Smith C."/>
        </authorList>
    </citation>
    <scope>NUCLEOTIDE SEQUENCE [LARGE SCALE GENOMIC DNA]</scope>
    <source>
        <strain evidence="9">EP-1</strain>
        <tissue evidence="9">Whole</tissue>
    </source>
</reference>
<dbReference type="GO" id="GO:0005737">
    <property type="term" value="C:cytoplasm"/>
    <property type="evidence" value="ECO:0007669"/>
    <property type="project" value="InterPro"/>
</dbReference>
<feature type="region of interest" description="Disordered" evidence="8">
    <location>
        <begin position="240"/>
        <end position="313"/>
    </location>
</feature>
<dbReference type="GO" id="GO:0000122">
    <property type="term" value="P:negative regulation of transcription by RNA polymerase II"/>
    <property type="evidence" value="ECO:0007669"/>
    <property type="project" value="InterPro"/>
</dbReference>
<keyword evidence="4" id="KW-0805">Transcription regulation</keyword>
<dbReference type="EMBL" id="JAXCGZ010006613">
    <property type="protein sequence ID" value="KAK7079645.1"/>
    <property type="molecule type" value="Genomic_DNA"/>
</dbReference>
<evidence type="ECO:0000256" key="1">
    <source>
        <dbReference type="ARBA" id="ARBA00004123"/>
    </source>
</evidence>
<dbReference type="PANTHER" id="PTHR13469:SF9">
    <property type="entry name" value="HEXAMETHYLENE BIS-ACETAMIDE-INDUCIBLE PROTEIN"/>
    <property type="match status" value="1"/>
</dbReference>
<feature type="compositionally biased region" description="Polar residues" evidence="8">
    <location>
        <begin position="11"/>
        <end position="30"/>
    </location>
</feature>
<dbReference type="InterPro" id="IPR024872">
    <property type="entry name" value="HEXIM"/>
</dbReference>
<accession>A0AAN9ABR5</accession>
<feature type="region of interest" description="Disordered" evidence="8">
    <location>
        <begin position="1"/>
        <end position="60"/>
    </location>
</feature>
<dbReference type="Pfam" id="PF15313">
    <property type="entry name" value="HEXIM"/>
    <property type="match status" value="1"/>
</dbReference>
<keyword evidence="6" id="KW-0804">Transcription</keyword>
<evidence type="ECO:0000313" key="10">
    <source>
        <dbReference type="Proteomes" id="UP001381693"/>
    </source>
</evidence>
<feature type="compositionally biased region" description="Basic and acidic residues" evidence="8">
    <location>
        <begin position="287"/>
        <end position="296"/>
    </location>
</feature>
<evidence type="ECO:0000256" key="2">
    <source>
        <dbReference type="ARBA" id="ARBA00008409"/>
    </source>
</evidence>
<feature type="compositionally biased region" description="Basic residues" evidence="8">
    <location>
        <begin position="33"/>
        <end position="46"/>
    </location>
</feature>
<dbReference type="AlphaFoldDB" id="A0AAN9ABR5"/>
<keyword evidence="3" id="KW-0678">Repressor</keyword>
<dbReference type="Proteomes" id="UP001381693">
    <property type="component" value="Unassembled WGS sequence"/>
</dbReference>
<dbReference type="GO" id="GO:0004861">
    <property type="term" value="F:cyclin-dependent protein serine/threonine kinase inhibitor activity"/>
    <property type="evidence" value="ECO:0007669"/>
    <property type="project" value="InterPro"/>
</dbReference>
<dbReference type="GO" id="GO:0097322">
    <property type="term" value="F:7SK snRNA binding"/>
    <property type="evidence" value="ECO:0007669"/>
    <property type="project" value="TreeGrafter"/>
</dbReference>
<comment type="subcellular location">
    <subcellularLocation>
        <location evidence="1">Nucleus</location>
    </subcellularLocation>
</comment>
<organism evidence="9 10">
    <name type="scientific">Halocaridina rubra</name>
    <name type="common">Hawaiian red shrimp</name>
    <dbReference type="NCBI Taxonomy" id="373956"/>
    <lineage>
        <taxon>Eukaryota</taxon>
        <taxon>Metazoa</taxon>
        <taxon>Ecdysozoa</taxon>
        <taxon>Arthropoda</taxon>
        <taxon>Crustacea</taxon>
        <taxon>Multicrustacea</taxon>
        <taxon>Malacostraca</taxon>
        <taxon>Eumalacostraca</taxon>
        <taxon>Eucarida</taxon>
        <taxon>Decapoda</taxon>
        <taxon>Pleocyemata</taxon>
        <taxon>Caridea</taxon>
        <taxon>Atyoidea</taxon>
        <taxon>Atyidae</taxon>
        <taxon>Halocaridina</taxon>
    </lineage>
</organism>
<evidence type="ECO:0000256" key="8">
    <source>
        <dbReference type="SAM" id="MobiDB-lite"/>
    </source>
</evidence>
<evidence type="ECO:0000256" key="4">
    <source>
        <dbReference type="ARBA" id="ARBA00023015"/>
    </source>
</evidence>
<protein>
    <submittedName>
        <fullName evidence="9">Uncharacterized protein</fullName>
    </submittedName>
</protein>
<evidence type="ECO:0000256" key="5">
    <source>
        <dbReference type="ARBA" id="ARBA00023054"/>
    </source>
</evidence>
<evidence type="ECO:0000256" key="6">
    <source>
        <dbReference type="ARBA" id="ARBA00023163"/>
    </source>
</evidence>